<dbReference type="EMBL" id="CP053015">
    <property type="protein sequence ID" value="QJQ32328.1"/>
    <property type="molecule type" value="Genomic_DNA"/>
</dbReference>
<proteinExistence type="predicted"/>
<dbReference type="RefSeq" id="WP_169945479.1">
    <property type="nucleotide sequence ID" value="NZ_CP053015.1"/>
</dbReference>
<reference evidence="1 2" key="1">
    <citation type="submission" date="2020-01" db="EMBL/GenBank/DDBJ databases">
        <title>Sphingomonas sp. strain CSW-10.</title>
        <authorList>
            <person name="Chen W.-M."/>
        </authorList>
    </citation>
    <scope>NUCLEOTIDE SEQUENCE [LARGE SCALE GENOMIC DNA]</scope>
    <source>
        <strain evidence="1 2">CSW-10</strain>
    </source>
</reference>
<protein>
    <submittedName>
        <fullName evidence="1">Uncharacterized protein</fullName>
    </submittedName>
</protein>
<accession>A0A6M4AT90</accession>
<keyword evidence="2" id="KW-1185">Reference proteome</keyword>
<sequence length="88" mass="9564">MDAPTFASRQQPIDVAGHSPILSGRKAVEAAQALTREFGEDAAMAAALRAAQSRARDNAVTYCHWREVERLLGWMNGDDSAVRGATRH</sequence>
<dbReference type="Proteomes" id="UP000503018">
    <property type="component" value="Chromosome"/>
</dbReference>
<dbReference type="AlphaFoldDB" id="A0A6M4AT90"/>
<dbReference type="KEGG" id="slan:GV829_07580"/>
<evidence type="ECO:0000313" key="1">
    <source>
        <dbReference type="EMBL" id="QJQ32328.1"/>
    </source>
</evidence>
<evidence type="ECO:0000313" key="2">
    <source>
        <dbReference type="Proteomes" id="UP000503018"/>
    </source>
</evidence>
<name>A0A6M4AT90_9SPHN</name>
<organism evidence="1 2">
    <name type="scientific">Sphingomonas lacunae</name>
    <dbReference type="NCBI Taxonomy" id="2698828"/>
    <lineage>
        <taxon>Bacteria</taxon>
        <taxon>Pseudomonadati</taxon>
        <taxon>Pseudomonadota</taxon>
        <taxon>Alphaproteobacteria</taxon>
        <taxon>Sphingomonadales</taxon>
        <taxon>Sphingomonadaceae</taxon>
        <taxon>Sphingomonas</taxon>
    </lineage>
</organism>
<gene>
    <name evidence="1" type="ORF">GV829_07580</name>
</gene>